<dbReference type="RefSeq" id="WP_016877461.1">
    <property type="nucleotide sequence ID" value="NZ_AJLN01000015.1"/>
</dbReference>
<keyword evidence="2" id="KW-1185">Reference proteome</keyword>
<name>A0A3S1FR01_CHLFR</name>
<sequence>MAIFFDGATDNLVASVLNSIEWRIRYNILEGRCPDSPAFRQVIPGAVSNGIHQPEGAFEITSSPISGSQKTTISWYSDEGTIRFHIIEVTPPKE</sequence>
<dbReference type="AlphaFoldDB" id="A0A3S1FR01"/>
<evidence type="ECO:0000313" key="1">
    <source>
        <dbReference type="EMBL" id="RUR83853.1"/>
    </source>
</evidence>
<organism evidence="1 2">
    <name type="scientific">Chlorogloeopsis fritschii PCC 6912</name>
    <dbReference type="NCBI Taxonomy" id="211165"/>
    <lineage>
        <taxon>Bacteria</taxon>
        <taxon>Bacillati</taxon>
        <taxon>Cyanobacteriota</taxon>
        <taxon>Cyanophyceae</taxon>
        <taxon>Nostocales</taxon>
        <taxon>Chlorogloeopsidaceae</taxon>
        <taxon>Chlorogloeopsis</taxon>
    </lineage>
</organism>
<protein>
    <submittedName>
        <fullName evidence="1">Uncharacterized protein</fullName>
    </submittedName>
</protein>
<accession>A0A3S1FR01</accession>
<evidence type="ECO:0000313" key="2">
    <source>
        <dbReference type="Proteomes" id="UP000268857"/>
    </source>
</evidence>
<dbReference type="OrthoDB" id="583507at2"/>
<dbReference type="Proteomes" id="UP000268857">
    <property type="component" value="Unassembled WGS sequence"/>
</dbReference>
<gene>
    <name evidence="1" type="ORF">PCC6912_20960</name>
</gene>
<proteinExistence type="predicted"/>
<comment type="caution">
    <text evidence="1">The sequence shown here is derived from an EMBL/GenBank/DDBJ whole genome shotgun (WGS) entry which is preliminary data.</text>
</comment>
<dbReference type="EMBL" id="RSCJ01000006">
    <property type="protein sequence ID" value="RUR83853.1"/>
    <property type="molecule type" value="Genomic_DNA"/>
</dbReference>
<reference evidence="1 2" key="1">
    <citation type="journal article" date="2019" name="Genome Biol. Evol.">
        <title>Day and night: Metabolic profiles and evolutionary relationships of six axenic non-marine cyanobacteria.</title>
        <authorList>
            <person name="Will S.E."/>
            <person name="Henke P."/>
            <person name="Boedeker C."/>
            <person name="Huang S."/>
            <person name="Brinkmann H."/>
            <person name="Rohde M."/>
            <person name="Jarek M."/>
            <person name="Friedl T."/>
            <person name="Seufert S."/>
            <person name="Schumacher M."/>
            <person name="Overmann J."/>
            <person name="Neumann-Schaal M."/>
            <person name="Petersen J."/>
        </authorList>
    </citation>
    <scope>NUCLEOTIDE SEQUENCE [LARGE SCALE GENOMIC DNA]</scope>
    <source>
        <strain evidence="1 2">PCC 6912</strain>
    </source>
</reference>